<reference evidence="3" key="1">
    <citation type="submission" date="2023-07" db="EMBL/GenBank/DDBJ databases">
        <title>Chryseobacterium sp. strain PBS4-4 Genome sequencing and assembly.</title>
        <authorList>
            <person name="Jung Y."/>
        </authorList>
    </citation>
    <scope>NUCLEOTIDE SEQUENCE [LARGE SCALE GENOMIC DNA]</scope>
    <source>
        <strain evidence="3">PBS4-4</strain>
    </source>
</reference>
<evidence type="ECO:0008006" key="4">
    <source>
        <dbReference type="Google" id="ProtNLM"/>
    </source>
</evidence>
<evidence type="ECO:0000256" key="1">
    <source>
        <dbReference type="SAM" id="MobiDB-lite"/>
    </source>
</evidence>
<accession>A0ABT2W5G3</accession>
<keyword evidence="3" id="KW-1185">Reference proteome</keyword>
<feature type="region of interest" description="Disordered" evidence="1">
    <location>
        <begin position="82"/>
        <end position="111"/>
    </location>
</feature>
<evidence type="ECO:0000313" key="2">
    <source>
        <dbReference type="EMBL" id="MCU7617457.1"/>
    </source>
</evidence>
<comment type="caution">
    <text evidence="2">The sequence shown here is derived from an EMBL/GenBank/DDBJ whole genome shotgun (WGS) entry which is preliminary data.</text>
</comment>
<gene>
    <name evidence="2" type="ORF">NZ698_09625</name>
</gene>
<sequence>MKKQIIAAFAVSAFIVSCTQSTSKTETVENQDGSSVTTTVTESRTGFVDTAKVEKAKSDVKTTVNKTGEKINEAGKDIKAEANKVGKDIKSGAQEVGKDVKNTAAKGAQKVEDAAKKLKEDLNN</sequence>
<organism evidence="2 3">
    <name type="scientific">Chryseobacterium edaphi</name>
    <dbReference type="NCBI Taxonomy" id="2976532"/>
    <lineage>
        <taxon>Bacteria</taxon>
        <taxon>Pseudomonadati</taxon>
        <taxon>Bacteroidota</taxon>
        <taxon>Flavobacteriia</taxon>
        <taxon>Flavobacteriales</taxon>
        <taxon>Weeksellaceae</taxon>
        <taxon>Chryseobacterium group</taxon>
        <taxon>Chryseobacterium</taxon>
    </lineage>
</organism>
<dbReference type="Proteomes" id="UP001208649">
    <property type="component" value="Unassembled WGS sequence"/>
</dbReference>
<dbReference type="RefSeq" id="WP_263002900.1">
    <property type="nucleotide sequence ID" value="NZ_JAOTEM010000002.1"/>
</dbReference>
<proteinExistence type="predicted"/>
<dbReference type="Gene3D" id="1.20.120.20">
    <property type="entry name" value="Apolipoprotein"/>
    <property type="match status" value="1"/>
</dbReference>
<evidence type="ECO:0000313" key="3">
    <source>
        <dbReference type="Proteomes" id="UP001208649"/>
    </source>
</evidence>
<dbReference type="EMBL" id="JAOTEM010000002">
    <property type="protein sequence ID" value="MCU7617457.1"/>
    <property type="molecule type" value="Genomic_DNA"/>
</dbReference>
<feature type="compositionally biased region" description="Basic and acidic residues" evidence="1">
    <location>
        <begin position="82"/>
        <end position="101"/>
    </location>
</feature>
<dbReference type="PROSITE" id="PS51257">
    <property type="entry name" value="PROKAR_LIPOPROTEIN"/>
    <property type="match status" value="1"/>
</dbReference>
<protein>
    <recommendedName>
        <fullName evidence="4">YtxH domain-containing protein</fullName>
    </recommendedName>
</protein>
<name>A0ABT2W5G3_9FLAO</name>